<organism evidence="2 3">
    <name type="scientific">Rubus argutus</name>
    <name type="common">Southern blackberry</name>
    <dbReference type="NCBI Taxonomy" id="59490"/>
    <lineage>
        <taxon>Eukaryota</taxon>
        <taxon>Viridiplantae</taxon>
        <taxon>Streptophyta</taxon>
        <taxon>Embryophyta</taxon>
        <taxon>Tracheophyta</taxon>
        <taxon>Spermatophyta</taxon>
        <taxon>Magnoliopsida</taxon>
        <taxon>eudicotyledons</taxon>
        <taxon>Gunneridae</taxon>
        <taxon>Pentapetalae</taxon>
        <taxon>rosids</taxon>
        <taxon>fabids</taxon>
        <taxon>Rosales</taxon>
        <taxon>Rosaceae</taxon>
        <taxon>Rosoideae</taxon>
        <taxon>Rosoideae incertae sedis</taxon>
        <taxon>Rubus</taxon>
    </lineage>
</organism>
<dbReference type="InterPro" id="IPR036047">
    <property type="entry name" value="F-box-like_dom_sf"/>
</dbReference>
<feature type="domain" description="F-box/LRR-repeat protein 15/At3g58940/PEG3-like LRR" evidence="1">
    <location>
        <begin position="58"/>
        <end position="181"/>
    </location>
</feature>
<dbReference type="SUPFAM" id="SSF52047">
    <property type="entry name" value="RNI-like"/>
    <property type="match status" value="1"/>
</dbReference>
<sequence length="234" mass="26374">MEKRQMQVCDRISALPDALLCHILSFLPTIYAVRTTCFVSQMEEHMDFYSQSTHSRCRTFELPQSLLMCKTLVVLKLWSNFIINTPTSSGCFPALKSLNVSFESSDNYSIEKLFSHFPVLEDLTIKAIFPLFGPTEDLNVNILAPKLKSLKVVLHVHGDLQCDFHIDAPKLENLHLKGPVLSSFSLEKAQSLVKAVLNNRNSREQLNRGTALLERISSVKSLYLEALGLEVSMS</sequence>
<name>A0AAW1XNW6_RUBAR</name>
<comment type="caution">
    <text evidence="2">The sequence shown here is derived from an EMBL/GenBank/DDBJ whole genome shotgun (WGS) entry which is preliminary data.</text>
</comment>
<dbReference type="InterPro" id="IPR055411">
    <property type="entry name" value="LRR_FXL15/At3g58940/PEG3-like"/>
</dbReference>
<proteinExistence type="predicted"/>
<dbReference type="PANTHER" id="PTHR31900:SF34">
    <property type="entry name" value="EMB|CAB62440.1-RELATED"/>
    <property type="match status" value="1"/>
</dbReference>
<protein>
    <recommendedName>
        <fullName evidence="1">F-box/LRR-repeat protein 15/At3g58940/PEG3-like LRR domain-containing protein</fullName>
    </recommendedName>
</protein>
<dbReference type="Proteomes" id="UP001457282">
    <property type="component" value="Unassembled WGS sequence"/>
</dbReference>
<evidence type="ECO:0000313" key="2">
    <source>
        <dbReference type="EMBL" id="KAK9937678.1"/>
    </source>
</evidence>
<dbReference type="Pfam" id="PF24758">
    <property type="entry name" value="LRR_At5g56370"/>
    <property type="match status" value="1"/>
</dbReference>
<dbReference type="PANTHER" id="PTHR31900">
    <property type="entry name" value="F-BOX/RNI SUPERFAMILY PROTEIN-RELATED"/>
    <property type="match status" value="1"/>
</dbReference>
<dbReference type="Gene3D" id="3.80.10.10">
    <property type="entry name" value="Ribonuclease Inhibitor"/>
    <property type="match status" value="1"/>
</dbReference>
<keyword evidence="3" id="KW-1185">Reference proteome</keyword>
<dbReference type="SUPFAM" id="SSF81383">
    <property type="entry name" value="F-box domain"/>
    <property type="match status" value="1"/>
</dbReference>
<dbReference type="EMBL" id="JBEDUW010000003">
    <property type="protein sequence ID" value="KAK9937678.1"/>
    <property type="molecule type" value="Genomic_DNA"/>
</dbReference>
<accession>A0AAW1XNW6</accession>
<dbReference type="InterPro" id="IPR032675">
    <property type="entry name" value="LRR_dom_sf"/>
</dbReference>
<dbReference type="AlphaFoldDB" id="A0AAW1XNW6"/>
<reference evidence="2 3" key="1">
    <citation type="journal article" date="2023" name="G3 (Bethesda)">
        <title>A chromosome-length genome assembly and annotation of blackberry (Rubus argutus, cv. 'Hillquist').</title>
        <authorList>
            <person name="Bruna T."/>
            <person name="Aryal R."/>
            <person name="Dudchenko O."/>
            <person name="Sargent D.J."/>
            <person name="Mead D."/>
            <person name="Buti M."/>
            <person name="Cavallini A."/>
            <person name="Hytonen T."/>
            <person name="Andres J."/>
            <person name="Pham M."/>
            <person name="Weisz D."/>
            <person name="Mascagni F."/>
            <person name="Usai G."/>
            <person name="Natali L."/>
            <person name="Bassil N."/>
            <person name="Fernandez G.E."/>
            <person name="Lomsadze A."/>
            <person name="Armour M."/>
            <person name="Olukolu B."/>
            <person name="Poorten T."/>
            <person name="Britton C."/>
            <person name="Davik J."/>
            <person name="Ashrafi H."/>
            <person name="Aiden E.L."/>
            <person name="Borodovsky M."/>
            <person name="Worthington M."/>
        </authorList>
    </citation>
    <scope>NUCLEOTIDE SEQUENCE [LARGE SCALE GENOMIC DNA]</scope>
    <source>
        <strain evidence="2">PI 553951</strain>
    </source>
</reference>
<evidence type="ECO:0000313" key="3">
    <source>
        <dbReference type="Proteomes" id="UP001457282"/>
    </source>
</evidence>
<evidence type="ECO:0000259" key="1">
    <source>
        <dbReference type="Pfam" id="PF24758"/>
    </source>
</evidence>
<gene>
    <name evidence="2" type="ORF">M0R45_014453</name>
</gene>
<dbReference type="InterPro" id="IPR050232">
    <property type="entry name" value="FBL13/AtMIF1-like"/>
</dbReference>